<comment type="similarity">
    <text evidence="1">Belongs to the 5'-AMP-activated protein kinase beta subunit family.</text>
</comment>
<dbReference type="EMBL" id="JAUSVL010000001">
    <property type="protein sequence ID" value="MDQ0287923.1"/>
    <property type="molecule type" value="Genomic_DNA"/>
</dbReference>
<dbReference type="Gene3D" id="2.60.40.10">
    <property type="entry name" value="Immunoglobulins"/>
    <property type="match status" value="1"/>
</dbReference>
<feature type="domain" description="AMP-activated protein kinase glycogen-binding" evidence="2">
    <location>
        <begin position="30"/>
        <end position="104"/>
    </location>
</feature>
<keyword evidence="4" id="KW-1185">Reference proteome</keyword>
<dbReference type="PANTHER" id="PTHR10343:SF84">
    <property type="entry name" value="5'-AMP-ACTIVATED PROTEIN KINASE SUBUNIT BETA-1"/>
    <property type="match status" value="1"/>
</dbReference>
<accession>A0AAE4AMJ6</accession>
<evidence type="ECO:0000313" key="3">
    <source>
        <dbReference type="EMBL" id="MDQ0287923.1"/>
    </source>
</evidence>
<dbReference type="GO" id="GO:0031588">
    <property type="term" value="C:nucleotide-activated protein kinase complex"/>
    <property type="evidence" value="ECO:0007669"/>
    <property type="project" value="TreeGrafter"/>
</dbReference>
<reference evidence="3" key="1">
    <citation type="submission" date="2023-07" db="EMBL/GenBank/DDBJ databases">
        <title>Genomic Encyclopedia of Type Strains, Phase IV (KMG-IV): sequencing the most valuable type-strain genomes for metagenomic binning, comparative biology and taxonomic classification.</title>
        <authorList>
            <person name="Goeker M."/>
        </authorList>
    </citation>
    <scope>NUCLEOTIDE SEQUENCE</scope>
    <source>
        <strain evidence="3">DSM 24202</strain>
    </source>
</reference>
<dbReference type="GO" id="GO:0019901">
    <property type="term" value="F:protein kinase binding"/>
    <property type="evidence" value="ECO:0007669"/>
    <property type="project" value="TreeGrafter"/>
</dbReference>
<comment type="caution">
    <text evidence="3">The sequence shown here is derived from an EMBL/GenBank/DDBJ whole genome shotgun (WGS) entry which is preliminary data.</text>
</comment>
<dbReference type="InterPro" id="IPR050827">
    <property type="entry name" value="CRP1_MDG1_kinase"/>
</dbReference>
<evidence type="ECO:0000313" key="4">
    <source>
        <dbReference type="Proteomes" id="UP001238163"/>
    </source>
</evidence>
<name>A0AAE4AMJ6_9BACT</name>
<dbReference type="RefSeq" id="WP_307259081.1">
    <property type="nucleotide sequence ID" value="NZ_JAUSVL010000001.1"/>
</dbReference>
<dbReference type="SUPFAM" id="SSF81296">
    <property type="entry name" value="E set domains"/>
    <property type="match status" value="1"/>
</dbReference>
<dbReference type="GO" id="GO:0005737">
    <property type="term" value="C:cytoplasm"/>
    <property type="evidence" value="ECO:0007669"/>
    <property type="project" value="TreeGrafter"/>
</dbReference>
<protein>
    <submittedName>
        <fullName evidence="3">1,4-alpha-glucan branching enzyme</fullName>
    </submittedName>
</protein>
<proteinExistence type="inferred from homology"/>
<dbReference type="CDD" id="cd02859">
    <property type="entry name" value="E_set_AMPKbeta_like_N"/>
    <property type="match status" value="1"/>
</dbReference>
<dbReference type="Pfam" id="PF16561">
    <property type="entry name" value="AMPK1_CBM"/>
    <property type="match status" value="1"/>
</dbReference>
<sequence>MKKTLKPENTATTTVRLARKRVIFTAKARPGATVFLAGSFNDWNNSDKEMKDKQGNGLFTAICYLPAGTYEYKFFIDGVWCTDTTNPNVVSTPLNTLNSIIEVK</sequence>
<evidence type="ECO:0000256" key="1">
    <source>
        <dbReference type="ARBA" id="ARBA00010926"/>
    </source>
</evidence>
<dbReference type="InterPro" id="IPR013783">
    <property type="entry name" value="Ig-like_fold"/>
</dbReference>
<evidence type="ECO:0000259" key="2">
    <source>
        <dbReference type="Pfam" id="PF16561"/>
    </source>
</evidence>
<dbReference type="InterPro" id="IPR014756">
    <property type="entry name" value="Ig_E-set"/>
</dbReference>
<gene>
    <name evidence="3" type="ORF">J3R75_000030</name>
</gene>
<organism evidence="3 4">
    <name type="scientific">Oligosphaera ethanolica</name>
    <dbReference type="NCBI Taxonomy" id="760260"/>
    <lineage>
        <taxon>Bacteria</taxon>
        <taxon>Pseudomonadati</taxon>
        <taxon>Lentisphaerota</taxon>
        <taxon>Oligosphaeria</taxon>
        <taxon>Oligosphaerales</taxon>
        <taxon>Oligosphaeraceae</taxon>
        <taxon>Oligosphaera</taxon>
    </lineage>
</organism>
<dbReference type="AlphaFoldDB" id="A0AAE4AMJ6"/>
<dbReference type="PANTHER" id="PTHR10343">
    <property type="entry name" value="5'-AMP-ACTIVATED PROTEIN KINASE , BETA SUBUNIT"/>
    <property type="match status" value="1"/>
</dbReference>
<dbReference type="Proteomes" id="UP001238163">
    <property type="component" value="Unassembled WGS sequence"/>
</dbReference>
<dbReference type="GO" id="GO:0007165">
    <property type="term" value="P:signal transduction"/>
    <property type="evidence" value="ECO:0007669"/>
    <property type="project" value="TreeGrafter"/>
</dbReference>
<dbReference type="InterPro" id="IPR032640">
    <property type="entry name" value="AMPK1_CBM"/>
</dbReference>